<evidence type="ECO:0000256" key="4">
    <source>
        <dbReference type="ARBA" id="ARBA00023163"/>
    </source>
</evidence>
<dbReference type="OMA" id="SSECATW"/>
<keyword evidence="3" id="KW-0238">DNA-binding</keyword>
<dbReference type="PANTHER" id="PTHR45764">
    <property type="entry name" value="BZIP TRANSCRIPTION FACTOR 44"/>
    <property type="match status" value="1"/>
</dbReference>
<accession>A0A103Y560</accession>
<dbReference type="PROSITE" id="PS00036">
    <property type="entry name" value="BZIP_BASIC"/>
    <property type="match status" value="1"/>
</dbReference>
<evidence type="ECO:0000313" key="10">
    <source>
        <dbReference type="Proteomes" id="UP000243975"/>
    </source>
</evidence>
<dbReference type="SMART" id="SM00338">
    <property type="entry name" value="BRLZ"/>
    <property type="match status" value="1"/>
</dbReference>
<keyword evidence="5" id="KW-0539">Nucleus</keyword>
<keyword evidence="4" id="KW-0804">Transcription</keyword>
<dbReference type="GO" id="GO:0046982">
    <property type="term" value="F:protein heterodimerization activity"/>
    <property type="evidence" value="ECO:0007669"/>
    <property type="project" value="UniProtKB-ARBA"/>
</dbReference>
<dbReference type="Pfam" id="PF00170">
    <property type="entry name" value="bZIP_1"/>
    <property type="match status" value="1"/>
</dbReference>
<dbReference type="Proteomes" id="UP000243975">
    <property type="component" value="Unassembled WGS sequence"/>
</dbReference>
<protein>
    <recommendedName>
        <fullName evidence="8">BZIP domain-containing protein</fullName>
    </recommendedName>
</protein>
<keyword evidence="6" id="KW-0175">Coiled coil</keyword>
<dbReference type="GO" id="GO:0000976">
    <property type="term" value="F:transcription cis-regulatory region binding"/>
    <property type="evidence" value="ECO:0007669"/>
    <property type="project" value="TreeGrafter"/>
</dbReference>
<dbReference type="GO" id="GO:0045893">
    <property type="term" value="P:positive regulation of DNA-templated transcription"/>
    <property type="evidence" value="ECO:0007669"/>
    <property type="project" value="TreeGrafter"/>
</dbReference>
<evidence type="ECO:0000256" key="6">
    <source>
        <dbReference type="SAM" id="Coils"/>
    </source>
</evidence>
<proteinExistence type="predicted"/>
<evidence type="ECO:0000256" key="5">
    <source>
        <dbReference type="ARBA" id="ARBA00023242"/>
    </source>
</evidence>
<comment type="caution">
    <text evidence="9">The sequence shown here is derived from an EMBL/GenBank/DDBJ whole genome shotgun (WGS) entry which is preliminary data.</text>
</comment>
<dbReference type="GO" id="GO:0005634">
    <property type="term" value="C:nucleus"/>
    <property type="evidence" value="ECO:0007669"/>
    <property type="project" value="UniProtKB-SubCell"/>
</dbReference>
<evidence type="ECO:0000256" key="1">
    <source>
        <dbReference type="ARBA" id="ARBA00004123"/>
    </source>
</evidence>
<dbReference type="GO" id="GO:0003700">
    <property type="term" value="F:DNA-binding transcription factor activity"/>
    <property type="evidence" value="ECO:0007669"/>
    <property type="project" value="InterPro"/>
</dbReference>
<evidence type="ECO:0000256" key="7">
    <source>
        <dbReference type="SAM" id="MobiDB-lite"/>
    </source>
</evidence>
<dbReference type="OrthoDB" id="551672at2759"/>
<feature type="compositionally biased region" description="Polar residues" evidence="7">
    <location>
        <begin position="47"/>
        <end position="62"/>
    </location>
</feature>
<dbReference type="Gene3D" id="1.20.5.170">
    <property type="match status" value="1"/>
</dbReference>
<sequence>MLSEVFPTAGDHLSSDGAGFFETGGFTPWDTQENPFLFTPQEPVFSFSGSGSDNSTPKTNSSDDGEMNPPEEDVVVDERKRRRMISNRESARRSRMRKQKHLENLRNQLNRLKTGNKELTNRLRVVNLHGQLLREENQSLRSESVMLQQKLGDIRQVLLVQQLHHQLIPSAWPCNNNVTTIYEQNPPSLIT</sequence>
<dbReference type="InterPro" id="IPR045314">
    <property type="entry name" value="bZIP_plant_GBF1"/>
</dbReference>
<feature type="compositionally biased region" description="Acidic residues" evidence="7">
    <location>
        <begin position="63"/>
        <end position="72"/>
    </location>
</feature>
<evidence type="ECO:0000256" key="3">
    <source>
        <dbReference type="ARBA" id="ARBA00023125"/>
    </source>
</evidence>
<comment type="subcellular location">
    <subcellularLocation>
        <location evidence="1">Nucleus</location>
    </subcellularLocation>
</comment>
<organism evidence="9 10">
    <name type="scientific">Cynara cardunculus var. scolymus</name>
    <name type="common">Globe artichoke</name>
    <name type="synonym">Cynara scolymus</name>
    <dbReference type="NCBI Taxonomy" id="59895"/>
    <lineage>
        <taxon>Eukaryota</taxon>
        <taxon>Viridiplantae</taxon>
        <taxon>Streptophyta</taxon>
        <taxon>Embryophyta</taxon>
        <taxon>Tracheophyta</taxon>
        <taxon>Spermatophyta</taxon>
        <taxon>Magnoliopsida</taxon>
        <taxon>eudicotyledons</taxon>
        <taxon>Gunneridae</taxon>
        <taxon>Pentapetalae</taxon>
        <taxon>asterids</taxon>
        <taxon>campanulids</taxon>
        <taxon>Asterales</taxon>
        <taxon>Asteraceae</taxon>
        <taxon>Carduoideae</taxon>
        <taxon>Cardueae</taxon>
        <taxon>Carduinae</taxon>
        <taxon>Cynara</taxon>
    </lineage>
</organism>
<dbReference type="EMBL" id="LEKV01002643">
    <property type="protein sequence ID" value="KVI02720.1"/>
    <property type="molecule type" value="Genomic_DNA"/>
</dbReference>
<gene>
    <name evidence="9" type="ORF">Ccrd_018979</name>
</gene>
<dbReference type="AlphaFoldDB" id="A0A103Y560"/>
<evidence type="ECO:0000256" key="2">
    <source>
        <dbReference type="ARBA" id="ARBA00023015"/>
    </source>
</evidence>
<dbReference type="PANTHER" id="PTHR45764:SF21">
    <property type="entry name" value="OS03G0770000 PROTEIN"/>
    <property type="match status" value="1"/>
</dbReference>
<dbReference type="Gramene" id="KVI02720">
    <property type="protein sequence ID" value="KVI02720"/>
    <property type="gene ID" value="Ccrd_018979"/>
</dbReference>
<dbReference type="InterPro" id="IPR004827">
    <property type="entry name" value="bZIP"/>
</dbReference>
<keyword evidence="2" id="KW-0805">Transcription regulation</keyword>
<feature type="region of interest" description="Disordered" evidence="7">
    <location>
        <begin position="31"/>
        <end position="72"/>
    </location>
</feature>
<dbReference type="SUPFAM" id="SSF57959">
    <property type="entry name" value="Leucine zipper domain"/>
    <property type="match status" value="1"/>
</dbReference>
<evidence type="ECO:0000313" key="9">
    <source>
        <dbReference type="EMBL" id="KVI02720.1"/>
    </source>
</evidence>
<feature type="domain" description="BZIP" evidence="8">
    <location>
        <begin position="77"/>
        <end position="140"/>
    </location>
</feature>
<dbReference type="InterPro" id="IPR046347">
    <property type="entry name" value="bZIP_sf"/>
</dbReference>
<dbReference type="FunFam" id="1.20.5.170:FF:000020">
    <property type="entry name" value="BZIP transcription factor"/>
    <property type="match status" value="1"/>
</dbReference>
<dbReference type="PROSITE" id="PS50217">
    <property type="entry name" value="BZIP"/>
    <property type="match status" value="1"/>
</dbReference>
<feature type="coiled-coil region" evidence="6">
    <location>
        <begin position="88"/>
        <end position="122"/>
    </location>
</feature>
<name>A0A103Y560_CYNCS</name>
<reference evidence="9 10" key="1">
    <citation type="journal article" date="2016" name="Sci. Rep.">
        <title>The genome sequence of the outbreeding globe artichoke constructed de novo incorporating a phase-aware low-pass sequencing strategy of F1 progeny.</title>
        <authorList>
            <person name="Scaglione D."/>
            <person name="Reyes-Chin-Wo S."/>
            <person name="Acquadro A."/>
            <person name="Froenicke L."/>
            <person name="Portis E."/>
            <person name="Beitel C."/>
            <person name="Tirone M."/>
            <person name="Mauro R."/>
            <person name="Lo Monaco A."/>
            <person name="Mauromicale G."/>
            <person name="Faccioli P."/>
            <person name="Cattivelli L."/>
            <person name="Rieseberg L."/>
            <person name="Michelmore R."/>
            <person name="Lanteri S."/>
        </authorList>
    </citation>
    <scope>NUCLEOTIDE SEQUENCE [LARGE SCALE GENOMIC DNA]</scope>
    <source>
        <strain evidence="9">2C</strain>
    </source>
</reference>
<dbReference type="CDD" id="cd14702">
    <property type="entry name" value="bZIP_plant_GBF1"/>
    <property type="match status" value="1"/>
</dbReference>
<keyword evidence="10" id="KW-1185">Reference proteome</keyword>
<evidence type="ECO:0000259" key="8">
    <source>
        <dbReference type="PROSITE" id="PS50217"/>
    </source>
</evidence>